<evidence type="ECO:0000313" key="2">
    <source>
        <dbReference type="EMBL" id="SJM37844.1"/>
    </source>
</evidence>
<accession>A0A1R4EHC2</accession>
<dbReference type="PROSITE" id="PS51257">
    <property type="entry name" value="PROKAR_LIPOPROTEIN"/>
    <property type="match status" value="1"/>
</dbReference>
<keyword evidence="1" id="KW-0732">Signal</keyword>
<dbReference type="EMBL" id="FUGD01000107">
    <property type="protein sequence ID" value="SJM37844.1"/>
    <property type="molecule type" value="Genomic_DNA"/>
</dbReference>
<name>A0A1R4EHC2_9GAMM</name>
<feature type="signal peptide" evidence="1">
    <location>
        <begin position="1"/>
        <end position="22"/>
    </location>
</feature>
<sequence>MMKALATALLAAIVGGCSTHVALLTLDKQADNQQQFIDNYDYEMSQMEAKDYE</sequence>
<keyword evidence="3" id="KW-1185">Reference proteome</keyword>
<evidence type="ECO:0008006" key="4">
    <source>
        <dbReference type="Google" id="ProtNLM"/>
    </source>
</evidence>
<dbReference type="Proteomes" id="UP000188169">
    <property type="component" value="Unassembled WGS sequence"/>
</dbReference>
<gene>
    <name evidence="2" type="ORF">A1019T_01829</name>
</gene>
<evidence type="ECO:0000313" key="3">
    <source>
        <dbReference type="Proteomes" id="UP000188169"/>
    </source>
</evidence>
<protein>
    <recommendedName>
        <fullName evidence="4">Lipoprotein</fullName>
    </recommendedName>
</protein>
<organism evidence="2 3">
    <name type="scientific">Psychrobacter pasteurii</name>
    <dbReference type="NCBI Taxonomy" id="1945520"/>
    <lineage>
        <taxon>Bacteria</taxon>
        <taxon>Pseudomonadati</taxon>
        <taxon>Pseudomonadota</taxon>
        <taxon>Gammaproteobacteria</taxon>
        <taxon>Moraxellales</taxon>
        <taxon>Moraxellaceae</taxon>
        <taxon>Psychrobacter</taxon>
    </lineage>
</organism>
<feature type="chain" id="PRO_5013091264" description="Lipoprotein" evidence="1">
    <location>
        <begin position="23"/>
        <end position="53"/>
    </location>
</feature>
<proteinExistence type="predicted"/>
<dbReference type="STRING" id="1945520.A1019T_01829"/>
<reference evidence="3" key="1">
    <citation type="submission" date="2017-02" db="EMBL/GenBank/DDBJ databases">
        <authorList>
            <person name="Mornico D."/>
        </authorList>
    </citation>
    <scope>NUCLEOTIDE SEQUENCE [LARGE SCALE GENOMIC DNA]</scope>
</reference>
<dbReference type="AlphaFoldDB" id="A0A1R4EHC2"/>
<evidence type="ECO:0000256" key="1">
    <source>
        <dbReference type="SAM" id="SignalP"/>
    </source>
</evidence>
<dbReference type="RefSeq" id="WP_167367061.1">
    <property type="nucleotide sequence ID" value="NZ_FUGD01000107.1"/>
</dbReference>